<feature type="non-terminal residue" evidence="1">
    <location>
        <position position="1"/>
    </location>
</feature>
<dbReference type="EMBL" id="BKCJ011827665">
    <property type="protein sequence ID" value="GFD56282.1"/>
    <property type="molecule type" value="Genomic_DNA"/>
</dbReference>
<protein>
    <submittedName>
        <fullName evidence="1">Uncharacterized protein</fullName>
    </submittedName>
</protein>
<feature type="non-terminal residue" evidence="1">
    <location>
        <position position="91"/>
    </location>
</feature>
<evidence type="ECO:0000313" key="1">
    <source>
        <dbReference type="EMBL" id="GFD56282.1"/>
    </source>
</evidence>
<proteinExistence type="predicted"/>
<sequence>QARITLRSRAQENQLVELAHAPGFEHVVVGGRAGVAALAAGEYAVGAHLRPQGHHHAPRGAIALGRGIDDARAAAAVQVHMAEAGQLEQVQ</sequence>
<reference evidence="1" key="1">
    <citation type="journal article" date="2019" name="Sci. Rep.">
        <title>Draft genome of Tanacetum cinerariifolium, the natural source of mosquito coil.</title>
        <authorList>
            <person name="Yamashiro T."/>
            <person name="Shiraishi A."/>
            <person name="Satake H."/>
            <person name="Nakayama K."/>
        </authorList>
    </citation>
    <scope>NUCLEOTIDE SEQUENCE</scope>
</reference>
<dbReference type="AlphaFoldDB" id="A0A699X837"/>
<comment type="caution">
    <text evidence="1">The sequence shown here is derived from an EMBL/GenBank/DDBJ whole genome shotgun (WGS) entry which is preliminary data.</text>
</comment>
<name>A0A699X837_TANCI</name>
<organism evidence="1">
    <name type="scientific">Tanacetum cinerariifolium</name>
    <name type="common">Dalmatian daisy</name>
    <name type="synonym">Chrysanthemum cinerariifolium</name>
    <dbReference type="NCBI Taxonomy" id="118510"/>
    <lineage>
        <taxon>Eukaryota</taxon>
        <taxon>Viridiplantae</taxon>
        <taxon>Streptophyta</taxon>
        <taxon>Embryophyta</taxon>
        <taxon>Tracheophyta</taxon>
        <taxon>Spermatophyta</taxon>
        <taxon>Magnoliopsida</taxon>
        <taxon>eudicotyledons</taxon>
        <taxon>Gunneridae</taxon>
        <taxon>Pentapetalae</taxon>
        <taxon>asterids</taxon>
        <taxon>campanulids</taxon>
        <taxon>Asterales</taxon>
        <taxon>Asteraceae</taxon>
        <taxon>Asteroideae</taxon>
        <taxon>Anthemideae</taxon>
        <taxon>Anthemidinae</taxon>
        <taxon>Tanacetum</taxon>
    </lineage>
</organism>
<accession>A0A699X837</accession>
<gene>
    <name evidence="1" type="ORF">Tci_928251</name>
</gene>